<feature type="compositionally biased region" description="Basic residues" evidence="1">
    <location>
        <begin position="47"/>
        <end position="62"/>
    </location>
</feature>
<organism evidence="2 3">
    <name type="scientific">Flammeovirga pacifica</name>
    <dbReference type="NCBI Taxonomy" id="915059"/>
    <lineage>
        <taxon>Bacteria</taxon>
        <taxon>Pseudomonadati</taxon>
        <taxon>Bacteroidota</taxon>
        <taxon>Cytophagia</taxon>
        <taxon>Cytophagales</taxon>
        <taxon>Flammeovirgaceae</taxon>
        <taxon>Flammeovirga</taxon>
    </lineage>
</organism>
<proteinExistence type="predicted"/>
<reference evidence="2 3" key="1">
    <citation type="journal article" date="2012" name="Int. J. Syst. Evol. Microbiol.">
        <title>Flammeovirga pacifica sp. nov., isolated from deep-sea sediment.</title>
        <authorList>
            <person name="Xu H."/>
            <person name="Fu Y."/>
            <person name="Yang N."/>
            <person name="Ding Z."/>
            <person name="Lai Q."/>
            <person name="Zeng R."/>
        </authorList>
    </citation>
    <scope>NUCLEOTIDE SEQUENCE [LARGE SCALE GENOMIC DNA]</scope>
    <source>
        <strain evidence="3">DSM 24597 / LMG 26175 / WPAGA1</strain>
    </source>
</reference>
<feature type="region of interest" description="Disordered" evidence="1">
    <location>
        <begin position="36"/>
        <end position="63"/>
    </location>
</feature>
<dbReference type="Proteomes" id="UP000179797">
    <property type="component" value="Unassembled WGS sequence"/>
</dbReference>
<accession>A0A1S1YZJ2</accession>
<comment type="caution">
    <text evidence="2">The sequence shown here is derived from an EMBL/GenBank/DDBJ whole genome shotgun (WGS) entry which is preliminary data.</text>
</comment>
<evidence type="ECO:0000313" key="3">
    <source>
        <dbReference type="Proteomes" id="UP000179797"/>
    </source>
</evidence>
<dbReference type="EMBL" id="JRYR02000001">
    <property type="protein sequence ID" value="OHX66429.1"/>
    <property type="molecule type" value="Genomic_DNA"/>
</dbReference>
<evidence type="ECO:0000256" key="1">
    <source>
        <dbReference type="SAM" id="MobiDB-lite"/>
    </source>
</evidence>
<gene>
    <name evidence="2" type="ORF">NH26_08695</name>
</gene>
<dbReference type="AlphaFoldDB" id="A0A1S1YZJ2"/>
<dbReference type="STRING" id="915059.NH26_08695"/>
<evidence type="ECO:0000313" key="2">
    <source>
        <dbReference type="EMBL" id="OHX66429.1"/>
    </source>
</evidence>
<dbReference type="OrthoDB" id="981529at2"/>
<sequence>MSTRTCPRCKGRIPDAEFVSHLVRCGGSGSVVTSEVEASVAREKKNKENKKKATAGRRKAAPKKIVTADMEKLMEKFKMSTEDAEVFLQQNPNYFNK</sequence>
<keyword evidence="3" id="KW-1185">Reference proteome</keyword>
<protein>
    <submittedName>
        <fullName evidence="2">Uncharacterized protein</fullName>
    </submittedName>
</protein>
<name>A0A1S1YZJ2_FLAPC</name>
<dbReference type="RefSeq" id="WP_044221741.1">
    <property type="nucleotide sequence ID" value="NZ_JRYR02000001.1"/>
</dbReference>